<feature type="DNA-binding region" description="H-T-H motif" evidence="4">
    <location>
        <begin position="40"/>
        <end position="59"/>
    </location>
</feature>
<dbReference type="Pfam" id="PF00440">
    <property type="entry name" value="TetR_N"/>
    <property type="match status" value="1"/>
</dbReference>
<protein>
    <recommendedName>
        <fullName evidence="5">HTH tetR-type domain-containing protein</fullName>
    </recommendedName>
</protein>
<evidence type="ECO:0000313" key="6">
    <source>
        <dbReference type="EMBL" id="GAA4990853.1"/>
    </source>
</evidence>
<dbReference type="InterPro" id="IPR050109">
    <property type="entry name" value="HTH-type_TetR-like_transc_reg"/>
</dbReference>
<proteinExistence type="predicted"/>
<name>A0ABP9I7I8_9ACTN</name>
<keyword evidence="7" id="KW-1185">Reference proteome</keyword>
<reference evidence="7" key="1">
    <citation type="journal article" date="2019" name="Int. J. Syst. Evol. Microbiol.">
        <title>The Global Catalogue of Microorganisms (GCM) 10K type strain sequencing project: providing services to taxonomists for standard genome sequencing and annotation.</title>
        <authorList>
            <consortium name="The Broad Institute Genomics Platform"/>
            <consortium name="The Broad Institute Genome Sequencing Center for Infectious Disease"/>
            <person name="Wu L."/>
            <person name="Ma J."/>
        </authorList>
    </citation>
    <scope>NUCLEOTIDE SEQUENCE [LARGE SCALE GENOMIC DNA]</scope>
    <source>
        <strain evidence="7">JCM 17986</strain>
    </source>
</reference>
<keyword evidence="3" id="KW-0804">Transcription</keyword>
<dbReference type="SUPFAM" id="SSF48498">
    <property type="entry name" value="Tetracyclin repressor-like, C-terminal domain"/>
    <property type="match status" value="1"/>
</dbReference>
<gene>
    <name evidence="6" type="ORF">GCM10023205_73240</name>
</gene>
<evidence type="ECO:0000259" key="5">
    <source>
        <dbReference type="PROSITE" id="PS50977"/>
    </source>
</evidence>
<evidence type="ECO:0000256" key="1">
    <source>
        <dbReference type="ARBA" id="ARBA00023015"/>
    </source>
</evidence>
<evidence type="ECO:0000313" key="7">
    <source>
        <dbReference type="Proteomes" id="UP001500466"/>
    </source>
</evidence>
<feature type="domain" description="HTH tetR-type" evidence="5">
    <location>
        <begin position="17"/>
        <end position="77"/>
    </location>
</feature>
<dbReference type="Gene3D" id="1.10.357.10">
    <property type="entry name" value="Tetracycline Repressor, domain 2"/>
    <property type="match status" value="1"/>
</dbReference>
<dbReference type="EMBL" id="BAABHS010000041">
    <property type="protein sequence ID" value="GAA4990853.1"/>
    <property type="molecule type" value="Genomic_DNA"/>
</dbReference>
<accession>A0ABP9I7I8</accession>
<sequence length="223" mass="24410">MSTTAASASRGRGRPPRLSREQILDAAVSLIHAAPSENLTIRRIATAVGSTPMSLYRYFSSHEELLHAVAERVAAPALYQRPAGALWHEELRRWLLVNVEHAQAYPQLMPYLASTRRAAWLPSFVLLSEILRPLDLADEDLAAAIALVGTTIVGLATLTTHEPVTPVELRQLHAAAAEDFPDDQTRIHPALDRILGAHDNLVQTVVDHTIRAVASLAPRPSNR</sequence>
<evidence type="ECO:0000256" key="3">
    <source>
        <dbReference type="ARBA" id="ARBA00023163"/>
    </source>
</evidence>
<dbReference type="SUPFAM" id="SSF46689">
    <property type="entry name" value="Homeodomain-like"/>
    <property type="match status" value="1"/>
</dbReference>
<dbReference type="InterPro" id="IPR009057">
    <property type="entry name" value="Homeodomain-like_sf"/>
</dbReference>
<organism evidence="6 7">
    <name type="scientific">Yinghuangia aomiensis</name>
    <dbReference type="NCBI Taxonomy" id="676205"/>
    <lineage>
        <taxon>Bacteria</taxon>
        <taxon>Bacillati</taxon>
        <taxon>Actinomycetota</taxon>
        <taxon>Actinomycetes</taxon>
        <taxon>Kitasatosporales</taxon>
        <taxon>Streptomycetaceae</taxon>
        <taxon>Yinghuangia</taxon>
    </lineage>
</organism>
<dbReference type="PROSITE" id="PS50977">
    <property type="entry name" value="HTH_TETR_2"/>
    <property type="match status" value="1"/>
</dbReference>
<comment type="caution">
    <text evidence="6">The sequence shown here is derived from an EMBL/GenBank/DDBJ whole genome shotgun (WGS) entry which is preliminary data.</text>
</comment>
<dbReference type="RefSeq" id="WP_345680156.1">
    <property type="nucleotide sequence ID" value="NZ_BAABHS010000041.1"/>
</dbReference>
<dbReference type="PANTHER" id="PTHR30055">
    <property type="entry name" value="HTH-TYPE TRANSCRIPTIONAL REGULATOR RUTR"/>
    <property type="match status" value="1"/>
</dbReference>
<keyword evidence="1" id="KW-0805">Transcription regulation</keyword>
<evidence type="ECO:0000256" key="2">
    <source>
        <dbReference type="ARBA" id="ARBA00023125"/>
    </source>
</evidence>
<keyword evidence="2 4" id="KW-0238">DNA-binding</keyword>
<evidence type="ECO:0000256" key="4">
    <source>
        <dbReference type="PROSITE-ProRule" id="PRU00335"/>
    </source>
</evidence>
<dbReference type="InterPro" id="IPR036271">
    <property type="entry name" value="Tet_transcr_reg_TetR-rel_C_sf"/>
</dbReference>
<dbReference type="Proteomes" id="UP001500466">
    <property type="component" value="Unassembled WGS sequence"/>
</dbReference>
<dbReference type="PANTHER" id="PTHR30055:SF234">
    <property type="entry name" value="HTH-TYPE TRANSCRIPTIONAL REGULATOR BETI"/>
    <property type="match status" value="1"/>
</dbReference>
<dbReference type="InterPro" id="IPR001647">
    <property type="entry name" value="HTH_TetR"/>
</dbReference>